<gene>
    <name evidence="1" type="ORF">BO66DRAFT_471753</name>
</gene>
<keyword evidence="2" id="KW-1185">Reference proteome</keyword>
<reference evidence="1" key="1">
    <citation type="submission" date="2018-02" db="EMBL/GenBank/DDBJ databases">
        <title>The genomes of Aspergillus section Nigri reveals drivers in fungal speciation.</title>
        <authorList>
            <consortium name="DOE Joint Genome Institute"/>
            <person name="Vesth T.C."/>
            <person name="Nybo J."/>
            <person name="Theobald S."/>
            <person name="Brandl J."/>
            <person name="Frisvad J.C."/>
            <person name="Nielsen K.F."/>
            <person name="Lyhne E.K."/>
            <person name="Kogle M.E."/>
            <person name="Kuo A."/>
            <person name="Riley R."/>
            <person name="Clum A."/>
            <person name="Nolan M."/>
            <person name="Lipzen A."/>
            <person name="Salamov A."/>
            <person name="Henrissat B."/>
            <person name="Wiebenga A."/>
            <person name="De vries R.P."/>
            <person name="Grigoriev I.V."/>
            <person name="Mortensen U.H."/>
            <person name="Andersen M.R."/>
            <person name="Baker S.E."/>
        </authorList>
    </citation>
    <scope>NUCLEOTIDE SEQUENCE</scope>
    <source>
        <strain evidence="1">CBS 121060</strain>
    </source>
</reference>
<organism evidence="1 2">
    <name type="scientific">Aspergillus aculeatinus CBS 121060</name>
    <dbReference type="NCBI Taxonomy" id="1448322"/>
    <lineage>
        <taxon>Eukaryota</taxon>
        <taxon>Fungi</taxon>
        <taxon>Dikarya</taxon>
        <taxon>Ascomycota</taxon>
        <taxon>Pezizomycotina</taxon>
        <taxon>Eurotiomycetes</taxon>
        <taxon>Eurotiomycetidae</taxon>
        <taxon>Eurotiales</taxon>
        <taxon>Aspergillaceae</taxon>
        <taxon>Aspergillus</taxon>
        <taxon>Aspergillus subgen. Circumdati</taxon>
    </lineage>
</organism>
<proteinExistence type="predicted"/>
<evidence type="ECO:0000313" key="1">
    <source>
        <dbReference type="EMBL" id="RAH69823.1"/>
    </source>
</evidence>
<evidence type="ECO:0000313" key="2">
    <source>
        <dbReference type="Proteomes" id="UP000249661"/>
    </source>
</evidence>
<accession>A0ACD1H8L7</accession>
<protein>
    <submittedName>
        <fullName evidence="1">Uncharacterized protein</fullName>
    </submittedName>
</protein>
<name>A0ACD1H8L7_9EURO</name>
<dbReference type="Proteomes" id="UP000249661">
    <property type="component" value="Unassembled WGS sequence"/>
</dbReference>
<dbReference type="EMBL" id="KZ824958">
    <property type="protein sequence ID" value="RAH69823.1"/>
    <property type="molecule type" value="Genomic_DNA"/>
</dbReference>
<sequence>MDGASAVLAFAQLGLSLATTLNTYIADVRHGRDDIANLANEIEATVSHAQELDRIIQENKTTARWSAHGLFLAKKCLQDCQDVIQRLSRLLRRSGGGGTMPAAAAGGRSVLPGTTTTTTSASDTTSDSRTLVSRTEIDVSLFGRLSWPLFKPQLQFLKQELQKIKIEMLLALSTYQASSTSKEEDRKAIVERIIALWRSRTVARRELVLCGRRLDRATRPGYGDVPGQNDRFTTHMSEERGEEPAHELPRTRGISPESLDRAYARHRGRRPTRDAPDDLEEERPYMSGDEAFEEGRFEHPRDVSTTQYGPPYAPEPEDSGRKNPVKQAIDYALKFALAPEHDSRASKQRISSLWSRYKGDPVALRQLLRMVNTIPATQRNPTIPLLLQDCTTADGLAFTWSLLITKTPVSYTVHPVDYPLPQLTKRLAREEQKSAPSGALNLEAYAALTTLPPGYRDLITNWLIPDPSSRHHWMLLVVDPVYPPPPPPPPKDRKATWRDRLRLSRPNPPQDHPREPASVLAVFKRCTQADARGSSRAEFSPSTKKLLGTVTPAVAGALIAALRERARDRRRPGRESRSPSRSPSRPRSRSRSRVYERASYPAAGDGPSARTRYRYRPRERSYEREARPMRAEDPRAGPVPEPRVYAEEVSDSEGEVSGGEGGLNAELADRIMTRYTGRVVAREGKRQDGGG</sequence>